<dbReference type="Proteomes" id="UP000670947">
    <property type="component" value="Unassembled WGS sequence"/>
</dbReference>
<keyword evidence="1" id="KW-0175">Coiled coil</keyword>
<dbReference type="PANTHER" id="PTHR30469:SF15">
    <property type="entry name" value="HLYD FAMILY OF SECRETION PROTEINS"/>
    <property type="match status" value="1"/>
</dbReference>
<feature type="coiled-coil region" evidence="1">
    <location>
        <begin position="107"/>
        <end position="167"/>
    </location>
</feature>
<dbReference type="SUPFAM" id="SSF111369">
    <property type="entry name" value="HlyD-like secretion proteins"/>
    <property type="match status" value="1"/>
</dbReference>
<comment type="caution">
    <text evidence="3">The sequence shown here is derived from an EMBL/GenBank/DDBJ whole genome shotgun (WGS) entry which is preliminary data.</text>
</comment>
<sequence length="380" mass="39772">MEERTSRSRKRKLRLAAGAFLVLLAACTLAGNTLRGLSLPKVATAVAANGSIPHDYEGSATVQPGQTRDIANPAGWKVKRVLVKEGDRVSRGQTLVEYDDGEAKQQLADMQAELKKLDLSMDQLHTNYILAANGGDESAKAAAKTAIESAELDVSTQQQHIQSLQKSIAEGRSAAAPFDGVVTRVGAIEGSGPGGEPDVVLANAAEGYEIRLLVPGDVAALLEPGETLDQITLTGKDERQLTGTIAALDDEAPEDASLPPADGASGGNAPAPPPSRVTVAIKDDGLKGGERVRVKIAKPGGKQTVTVPNEAVHHDARGAYVFTLRADEGPLGSAYYAVETPIKIADSNAYVTAVADGLFEQQEVVVNATGFLVDGTRVRR</sequence>
<evidence type="ECO:0000313" key="3">
    <source>
        <dbReference type="EMBL" id="MBO7744876.1"/>
    </source>
</evidence>
<proteinExistence type="predicted"/>
<gene>
    <name evidence="3" type="ORF">I8J29_11765</name>
</gene>
<feature type="region of interest" description="Disordered" evidence="2">
    <location>
        <begin position="247"/>
        <end position="276"/>
    </location>
</feature>
<accession>A0ABS3W997</accession>
<dbReference type="Gene3D" id="1.10.287.470">
    <property type="entry name" value="Helix hairpin bin"/>
    <property type="match status" value="1"/>
</dbReference>
<keyword evidence="4" id="KW-1185">Reference proteome</keyword>
<protein>
    <submittedName>
        <fullName evidence="3">Biotin/lipoyl-binding protein</fullName>
    </submittedName>
</protein>
<reference evidence="3 4" key="1">
    <citation type="submission" date="2021-03" db="EMBL/GenBank/DDBJ databases">
        <title>Paenibacillus artemisicola MWE-103 whole genome sequence.</title>
        <authorList>
            <person name="Ham Y.J."/>
        </authorList>
    </citation>
    <scope>NUCLEOTIDE SEQUENCE [LARGE SCALE GENOMIC DNA]</scope>
    <source>
        <strain evidence="3 4">MWE-103</strain>
    </source>
</reference>
<organism evidence="3 4">
    <name type="scientific">Paenibacillus artemisiicola</name>
    <dbReference type="NCBI Taxonomy" id="1172618"/>
    <lineage>
        <taxon>Bacteria</taxon>
        <taxon>Bacillati</taxon>
        <taxon>Bacillota</taxon>
        <taxon>Bacilli</taxon>
        <taxon>Bacillales</taxon>
        <taxon>Paenibacillaceae</taxon>
        <taxon>Paenibacillus</taxon>
    </lineage>
</organism>
<dbReference type="Gene3D" id="2.40.50.100">
    <property type="match status" value="1"/>
</dbReference>
<evidence type="ECO:0000313" key="4">
    <source>
        <dbReference type="Proteomes" id="UP000670947"/>
    </source>
</evidence>
<dbReference type="EMBL" id="JAGGDJ010000006">
    <property type="protein sequence ID" value="MBO7744876.1"/>
    <property type="molecule type" value="Genomic_DNA"/>
</dbReference>
<dbReference type="PROSITE" id="PS51257">
    <property type="entry name" value="PROKAR_LIPOPROTEIN"/>
    <property type="match status" value="1"/>
</dbReference>
<dbReference type="Gene3D" id="2.40.30.170">
    <property type="match status" value="1"/>
</dbReference>
<dbReference type="RefSeq" id="WP_208847808.1">
    <property type="nucleotide sequence ID" value="NZ_JAGGDJ010000006.1"/>
</dbReference>
<dbReference type="Gene3D" id="2.40.420.20">
    <property type="match status" value="1"/>
</dbReference>
<feature type="compositionally biased region" description="Low complexity" evidence="2">
    <location>
        <begin position="259"/>
        <end position="269"/>
    </location>
</feature>
<evidence type="ECO:0000256" key="2">
    <source>
        <dbReference type="SAM" id="MobiDB-lite"/>
    </source>
</evidence>
<name>A0ABS3W997_9BACL</name>
<dbReference type="PANTHER" id="PTHR30469">
    <property type="entry name" value="MULTIDRUG RESISTANCE PROTEIN MDTA"/>
    <property type="match status" value="1"/>
</dbReference>
<evidence type="ECO:0000256" key="1">
    <source>
        <dbReference type="SAM" id="Coils"/>
    </source>
</evidence>